<gene>
    <name evidence="3" type="ORF">RIMI_LOCUS889811</name>
</gene>
<feature type="region of interest" description="Disordered" evidence="1">
    <location>
        <begin position="1"/>
        <end position="26"/>
    </location>
</feature>
<dbReference type="InterPro" id="IPR000477">
    <property type="entry name" value="RT_dom"/>
</dbReference>
<comment type="caution">
    <text evidence="3">The sequence shown here is derived from an EMBL/GenBank/DDBJ whole genome shotgun (WGS) entry which is preliminary data.</text>
</comment>
<evidence type="ECO:0000259" key="2">
    <source>
        <dbReference type="PROSITE" id="PS50878"/>
    </source>
</evidence>
<dbReference type="InterPro" id="IPR058912">
    <property type="entry name" value="HTH_animal"/>
</dbReference>
<sequence length="360" mass="41964">MERKPSPEKEEGEGGTEGGPRTNQAVTSPPLLFMEICSRTIHKRLDKPPGHPIVALTDSILSLLSILLEKILTPLIKNTRSFLLDTGSFLQLIKNFGTLPQGTLLATFDVNNLYTSIQHQKRIRAMRTMLEESLMQPNVINFLMELLEIVLIKNFFMFEDQFCLQLQGTAMGSNVAPPYSNCFMSRYESEYIYPNRLYQTQCLLWHRYIDDVFCLWQGTEDSLLQFFDHVNSIWPELKFTLNINQHEINFLDTKVLQGEDGNLTLDLYTKDTDRNNLLFFQSCHPQAVKRSVPISQFERVRRIVSNPQVCTQRLEEMKDRFLQRGYPPRLLHQAQQTRNTLSRSRTSRRLPFVHTFHPFM</sequence>
<dbReference type="PANTHER" id="PTHR21301">
    <property type="entry name" value="REVERSE TRANSCRIPTASE"/>
    <property type="match status" value="1"/>
</dbReference>
<evidence type="ECO:0000313" key="4">
    <source>
        <dbReference type="Proteomes" id="UP001176940"/>
    </source>
</evidence>
<reference evidence="3" key="1">
    <citation type="submission" date="2023-07" db="EMBL/GenBank/DDBJ databases">
        <authorList>
            <person name="Stuckert A."/>
        </authorList>
    </citation>
    <scope>NUCLEOTIDE SEQUENCE</scope>
</reference>
<keyword evidence="4" id="KW-1185">Reference proteome</keyword>
<dbReference type="Pfam" id="PF00078">
    <property type="entry name" value="RVT_1"/>
    <property type="match status" value="1"/>
</dbReference>
<dbReference type="EMBL" id="CAUEEQ010001114">
    <property type="protein sequence ID" value="CAJ0918934.1"/>
    <property type="molecule type" value="Genomic_DNA"/>
</dbReference>
<dbReference type="PANTHER" id="PTHR21301:SF12">
    <property type="match status" value="1"/>
</dbReference>
<name>A0ABN9KPT4_9NEOB</name>
<evidence type="ECO:0000313" key="3">
    <source>
        <dbReference type="EMBL" id="CAJ0918934.1"/>
    </source>
</evidence>
<dbReference type="PROSITE" id="PS50878">
    <property type="entry name" value="RT_POL"/>
    <property type="match status" value="1"/>
</dbReference>
<feature type="domain" description="Reverse transcriptase" evidence="2">
    <location>
        <begin position="1"/>
        <end position="269"/>
    </location>
</feature>
<protein>
    <recommendedName>
        <fullName evidence="2">Reverse transcriptase domain-containing protein</fullName>
    </recommendedName>
</protein>
<proteinExistence type="predicted"/>
<dbReference type="Proteomes" id="UP001176940">
    <property type="component" value="Unassembled WGS sequence"/>
</dbReference>
<accession>A0ABN9KPT4</accession>
<dbReference type="Pfam" id="PF26215">
    <property type="entry name" value="HTH_animal"/>
    <property type="match status" value="1"/>
</dbReference>
<organism evidence="3 4">
    <name type="scientific">Ranitomeya imitator</name>
    <name type="common">mimic poison frog</name>
    <dbReference type="NCBI Taxonomy" id="111125"/>
    <lineage>
        <taxon>Eukaryota</taxon>
        <taxon>Metazoa</taxon>
        <taxon>Chordata</taxon>
        <taxon>Craniata</taxon>
        <taxon>Vertebrata</taxon>
        <taxon>Euteleostomi</taxon>
        <taxon>Amphibia</taxon>
        <taxon>Batrachia</taxon>
        <taxon>Anura</taxon>
        <taxon>Neobatrachia</taxon>
        <taxon>Hyloidea</taxon>
        <taxon>Dendrobatidae</taxon>
        <taxon>Dendrobatinae</taxon>
        <taxon>Ranitomeya</taxon>
    </lineage>
</organism>
<evidence type="ECO:0000256" key="1">
    <source>
        <dbReference type="SAM" id="MobiDB-lite"/>
    </source>
</evidence>